<dbReference type="Proteomes" id="UP000011566">
    <property type="component" value="Unassembled WGS sequence"/>
</dbReference>
<proteinExistence type="predicted"/>
<sequence>MSTTPHESAGSTDSTDSTADPPALTERIVAFEREDDAVVLYDEREHTAWLRSSGAVTVTDAR</sequence>
<keyword evidence="3" id="KW-1185">Reference proteome</keyword>
<evidence type="ECO:0000256" key="1">
    <source>
        <dbReference type="SAM" id="MobiDB-lite"/>
    </source>
</evidence>
<protein>
    <submittedName>
        <fullName evidence="2">Uncharacterized protein</fullName>
    </submittedName>
</protein>
<dbReference type="Pfam" id="PF24018">
    <property type="entry name" value="DUF7331"/>
    <property type="match status" value="1"/>
</dbReference>
<dbReference type="RefSeq" id="WP_007695037.1">
    <property type="nucleotide sequence ID" value="NZ_AJRK01000422.1"/>
</dbReference>
<feature type="compositionally biased region" description="Polar residues" evidence="1">
    <location>
        <begin position="1"/>
        <end position="10"/>
    </location>
</feature>
<organism evidence="2 3">
    <name type="scientific">Halococcus hamelinensis 100A6</name>
    <dbReference type="NCBI Taxonomy" id="1132509"/>
    <lineage>
        <taxon>Archaea</taxon>
        <taxon>Methanobacteriati</taxon>
        <taxon>Methanobacteriota</taxon>
        <taxon>Stenosarchaea group</taxon>
        <taxon>Halobacteria</taxon>
        <taxon>Halobacteriales</taxon>
        <taxon>Halococcaceae</taxon>
        <taxon>Halococcus</taxon>
    </lineage>
</organism>
<dbReference type="OrthoDB" id="260782at2157"/>
<dbReference type="InterPro" id="IPR055755">
    <property type="entry name" value="DUF7331"/>
</dbReference>
<dbReference type="EMBL" id="AOMB01000040">
    <property type="protein sequence ID" value="EMA36758.1"/>
    <property type="molecule type" value="Genomic_DNA"/>
</dbReference>
<accession>M0LUB1</accession>
<dbReference type="AlphaFoldDB" id="M0LUB1"/>
<comment type="caution">
    <text evidence="2">The sequence shown here is derived from an EMBL/GenBank/DDBJ whole genome shotgun (WGS) entry which is preliminary data.</text>
</comment>
<evidence type="ECO:0000313" key="3">
    <source>
        <dbReference type="Proteomes" id="UP000011566"/>
    </source>
</evidence>
<reference evidence="2 3" key="1">
    <citation type="journal article" date="2014" name="PLoS Genet.">
        <title>Phylogenetically driven sequencing of extremely halophilic archaea reveals strategies for static and dynamic osmo-response.</title>
        <authorList>
            <person name="Becker E.A."/>
            <person name="Seitzer P.M."/>
            <person name="Tritt A."/>
            <person name="Larsen D."/>
            <person name="Krusor M."/>
            <person name="Yao A.I."/>
            <person name="Wu D."/>
            <person name="Madern D."/>
            <person name="Eisen J.A."/>
            <person name="Darling A.E."/>
            <person name="Facciotti M.T."/>
        </authorList>
    </citation>
    <scope>NUCLEOTIDE SEQUENCE [LARGE SCALE GENOMIC DNA]</scope>
    <source>
        <strain evidence="2 3">100A6</strain>
    </source>
</reference>
<feature type="compositionally biased region" description="Low complexity" evidence="1">
    <location>
        <begin position="11"/>
        <end position="23"/>
    </location>
</feature>
<evidence type="ECO:0000313" key="2">
    <source>
        <dbReference type="EMBL" id="EMA36758.1"/>
    </source>
</evidence>
<feature type="region of interest" description="Disordered" evidence="1">
    <location>
        <begin position="1"/>
        <end position="23"/>
    </location>
</feature>
<dbReference type="PATRIC" id="fig|1132509.6.peg.3308"/>
<gene>
    <name evidence="2" type="ORF">C447_14164</name>
</gene>
<name>M0LUB1_9EURY</name>